<dbReference type="AlphaFoldDB" id="A0A061RJZ6"/>
<feature type="non-terminal residue" evidence="1">
    <location>
        <position position="1"/>
    </location>
</feature>
<evidence type="ECO:0000313" key="1">
    <source>
        <dbReference type="EMBL" id="JAC70980.1"/>
    </source>
</evidence>
<proteinExistence type="predicted"/>
<accession>A0A061RJZ6</accession>
<dbReference type="EMBL" id="GBEZ01015159">
    <property type="protein sequence ID" value="JAC70980.1"/>
    <property type="molecule type" value="Transcribed_RNA"/>
</dbReference>
<sequence length="132" mass="15077">HCEEISMGQIQWGRIQKMPVNKYVGTCGIAQFEFCDHHFATSSMLRVMLLNAPLLACPIEYVTSLEYGDRSHARMFLWASELLVCHGILLKEIWHPLEPLAMTSMKGCQSTAETHSLWHEETIESCHSLPFL</sequence>
<protein>
    <submittedName>
        <fullName evidence="1">Uncharacterized protein</fullName>
    </submittedName>
</protein>
<organism evidence="1">
    <name type="scientific">Tetraselmis sp. GSL018</name>
    <dbReference type="NCBI Taxonomy" id="582737"/>
    <lineage>
        <taxon>Eukaryota</taxon>
        <taxon>Viridiplantae</taxon>
        <taxon>Chlorophyta</taxon>
        <taxon>core chlorophytes</taxon>
        <taxon>Chlorodendrophyceae</taxon>
        <taxon>Chlorodendrales</taxon>
        <taxon>Chlorodendraceae</taxon>
        <taxon>Tetraselmis</taxon>
    </lineage>
</organism>
<name>A0A061RJZ6_9CHLO</name>
<reference evidence="1" key="1">
    <citation type="submission" date="2014-05" db="EMBL/GenBank/DDBJ databases">
        <title>The transcriptome of the halophilic microalga Tetraselmis sp. GSL018 isolated from the Great Salt Lake, Utah.</title>
        <authorList>
            <person name="Jinkerson R.E."/>
            <person name="D'Adamo S."/>
            <person name="Posewitz M.C."/>
        </authorList>
    </citation>
    <scope>NUCLEOTIDE SEQUENCE</scope>
    <source>
        <strain evidence="1">GSL018</strain>
    </source>
</reference>
<gene>
    <name evidence="1" type="ORF">TSPGSL018_2965</name>
</gene>